<dbReference type="Pfam" id="PF01401">
    <property type="entry name" value="Peptidase_M2"/>
    <property type="match status" value="1"/>
</dbReference>
<dbReference type="PANTHER" id="PTHR10514:SF27">
    <property type="entry name" value="ANGIOTENSIN-CONVERTING ENZYME"/>
    <property type="match status" value="1"/>
</dbReference>
<evidence type="ECO:0000256" key="9">
    <source>
        <dbReference type="PIRSR" id="PIRSR601548-4"/>
    </source>
</evidence>
<keyword evidence="12" id="KW-0121">Carboxypeptidase</keyword>
<comment type="similarity">
    <text evidence="1 11 12">Belongs to the peptidase M2 family.</text>
</comment>
<gene>
    <name evidence="13" type="ORF">DAPPUDRAFT_221963</name>
</gene>
<evidence type="ECO:0000256" key="6">
    <source>
        <dbReference type="PIRSR" id="PIRSR601548-11"/>
    </source>
</evidence>
<evidence type="ECO:0000256" key="5">
    <source>
        <dbReference type="PIRSR" id="PIRSR601548-1"/>
    </source>
</evidence>
<evidence type="ECO:0000313" key="14">
    <source>
        <dbReference type="Proteomes" id="UP000000305"/>
    </source>
</evidence>
<keyword evidence="8 12" id="KW-0862">Zinc</keyword>
<evidence type="ECO:0000256" key="3">
    <source>
        <dbReference type="ARBA" id="ARBA00023157"/>
    </source>
</evidence>
<keyword evidence="12" id="KW-0378">Hydrolase</keyword>
<feature type="binding site" evidence="10">
    <location>
        <position position="78"/>
    </location>
    <ligand>
        <name>Zn(2+)</name>
        <dbReference type="ChEBI" id="CHEBI:29105"/>
        <label>2</label>
        <note>catalytic</note>
    </ligand>
</feature>
<dbReference type="Gene3D" id="1.10.1370.30">
    <property type="match status" value="1"/>
</dbReference>
<dbReference type="GO" id="GO:0008241">
    <property type="term" value="F:peptidyl-dipeptidase activity"/>
    <property type="evidence" value="ECO:0007669"/>
    <property type="project" value="InterPro"/>
</dbReference>
<feature type="binding site" evidence="8">
    <location>
        <position position="78"/>
    </location>
    <ligand>
        <name>Zn(2+)</name>
        <dbReference type="ChEBI" id="CHEBI:29105"/>
        <label>1</label>
        <note>catalytic</note>
    </ligand>
</feature>
<dbReference type="PANTHER" id="PTHR10514">
    <property type="entry name" value="ANGIOTENSIN-CONVERTING ENZYME"/>
    <property type="match status" value="1"/>
</dbReference>
<keyword evidence="8 12" id="KW-0479">Metal-binding</keyword>
<evidence type="ECO:0000313" key="13">
    <source>
        <dbReference type="EMBL" id="EFX86560.1"/>
    </source>
</evidence>
<dbReference type="MEROPS" id="M02.004"/>
<dbReference type="GO" id="GO:0006508">
    <property type="term" value="P:proteolysis"/>
    <property type="evidence" value="ECO:0007669"/>
    <property type="project" value="UniProtKB-KW"/>
</dbReference>
<dbReference type="SUPFAM" id="SSF55486">
    <property type="entry name" value="Metalloproteases ('zincins'), catalytic domain"/>
    <property type="match status" value="1"/>
</dbReference>
<comment type="caution">
    <text evidence="11">Lacks conserved residue(s) required for the propagation of feature annotation.</text>
</comment>
<feature type="active site" description="Proton acceptor 2" evidence="6">
    <location>
        <position position="79"/>
    </location>
</feature>
<feature type="active site" description="Proton donor 2" evidence="6">
    <location>
        <position position="210"/>
    </location>
</feature>
<feature type="binding site" evidence="8">
    <location>
        <position position="82"/>
    </location>
    <ligand>
        <name>Zn(2+)</name>
        <dbReference type="ChEBI" id="CHEBI:29105"/>
        <label>1</label>
        <note>catalytic</note>
    </ligand>
</feature>
<keyword evidence="4 12" id="KW-0325">Glycoprotein</keyword>
<dbReference type="InterPro" id="IPR001548">
    <property type="entry name" value="Peptidase_M2"/>
</dbReference>
<keyword evidence="12" id="KW-0645">Protease</keyword>
<evidence type="ECO:0000256" key="10">
    <source>
        <dbReference type="PIRSR" id="PIRSR601548-8"/>
    </source>
</evidence>
<dbReference type="PRINTS" id="PR00791">
    <property type="entry name" value="PEPDIPTASEA"/>
</dbReference>
<evidence type="ECO:0000256" key="7">
    <source>
        <dbReference type="PIRSR" id="PIRSR601548-2"/>
    </source>
</evidence>
<dbReference type="KEGG" id="dpx:DAPPUDRAFT_221963"/>
<dbReference type="GO" id="GO:0046872">
    <property type="term" value="F:metal ion binding"/>
    <property type="evidence" value="ECO:0007669"/>
    <property type="project" value="UniProtKB-KW"/>
</dbReference>
<evidence type="ECO:0000256" key="1">
    <source>
        <dbReference type="ARBA" id="ARBA00008139"/>
    </source>
</evidence>
<comment type="cofactor">
    <cofactor evidence="12">
        <name>Zn(2+)</name>
        <dbReference type="ChEBI" id="CHEBI:29105"/>
    </cofactor>
    <text evidence="12">Binds 1 zinc ion per subunit.</text>
</comment>
<dbReference type="eggNOG" id="KOG3690">
    <property type="taxonomic scope" value="Eukaryota"/>
</dbReference>
<dbReference type="GO" id="GO:0004180">
    <property type="term" value="F:carboxypeptidase activity"/>
    <property type="evidence" value="ECO:0007669"/>
    <property type="project" value="UniProtKB-KW"/>
</dbReference>
<feature type="binding site" evidence="7">
    <location>
        <position position="219"/>
    </location>
    <ligand>
        <name>chloride</name>
        <dbReference type="ChEBI" id="CHEBI:17996"/>
        <label>1</label>
    </ligand>
</feature>
<evidence type="ECO:0000256" key="11">
    <source>
        <dbReference type="PROSITE-ProRule" id="PRU01355"/>
    </source>
</evidence>
<evidence type="ECO:0000256" key="8">
    <source>
        <dbReference type="PIRSR" id="PIRSR601548-3"/>
    </source>
</evidence>
<keyword evidence="2" id="KW-0732">Signal</keyword>
<dbReference type="OMA" id="ETIYHEM"/>
<feature type="disulfide bond" evidence="9 11">
    <location>
        <begin position="47"/>
        <end position="65"/>
    </location>
</feature>
<dbReference type="Proteomes" id="UP000000305">
    <property type="component" value="Unassembled WGS sequence"/>
</dbReference>
<sequence length="240" mass="28071">MRTQGYTQLKMFQKSDEFFNSLGLIPMPEEFWAKSLIVKPKDREVVCHATAWDFCNGKDLRIKQCTEVNMRDFITVHHEMGHIQYYLQYKDLPHIYREGANPGFHEAVGDTLALSVQTPKHLKEIGLLDQATQIDDYETSINFLMAIALKKVASLPFAYIIDKYRWAIFDGSVDPSQYNSYWWKLRKEYQGIKPPVERSEENFDPGTIYHVASHVDCSRYFAAIIIQFQFHRSLCKEVDQ</sequence>
<feature type="binding site" evidence="10">
    <location>
        <position position="106"/>
    </location>
    <ligand>
        <name>Zn(2+)</name>
        <dbReference type="ChEBI" id="CHEBI:29105"/>
        <label>2</label>
        <note>catalytic</note>
    </ligand>
</feature>
<evidence type="ECO:0000256" key="12">
    <source>
        <dbReference type="RuleBase" id="RU361144"/>
    </source>
</evidence>
<dbReference type="PROSITE" id="PS52011">
    <property type="entry name" value="PEPTIDASE_M2"/>
    <property type="match status" value="1"/>
</dbReference>
<evidence type="ECO:0000256" key="2">
    <source>
        <dbReference type="ARBA" id="ARBA00022729"/>
    </source>
</evidence>
<dbReference type="OrthoDB" id="6362466at2759"/>
<dbReference type="HOGENOM" id="CLU_1157448_0_0_1"/>
<reference evidence="13 14" key="1">
    <citation type="journal article" date="2011" name="Science">
        <title>The ecoresponsive genome of Daphnia pulex.</title>
        <authorList>
            <person name="Colbourne J.K."/>
            <person name="Pfrender M.E."/>
            <person name="Gilbert D."/>
            <person name="Thomas W.K."/>
            <person name="Tucker A."/>
            <person name="Oakley T.H."/>
            <person name="Tokishita S."/>
            <person name="Aerts A."/>
            <person name="Arnold G.J."/>
            <person name="Basu M.K."/>
            <person name="Bauer D.J."/>
            <person name="Caceres C.E."/>
            <person name="Carmel L."/>
            <person name="Casola C."/>
            <person name="Choi J.H."/>
            <person name="Detter J.C."/>
            <person name="Dong Q."/>
            <person name="Dusheyko S."/>
            <person name="Eads B.D."/>
            <person name="Frohlich T."/>
            <person name="Geiler-Samerotte K.A."/>
            <person name="Gerlach D."/>
            <person name="Hatcher P."/>
            <person name="Jogdeo S."/>
            <person name="Krijgsveld J."/>
            <person name="Kriventseva E.V."/>
            <person name="Kultz D."/>
            <person name="Laforsch C."/>
            <person name="Lindquist E."/>
            <person name="Lopez J."/>
            <person name="Manak J.R."/>
            <person name="Muller J."/>
            <person name="Pangilinan J."/>
            <person name="Patwardhan R.P."/>
            <person name="Pitluck S."/>
            <person name="Pritham E.J."/>
            <person name="Rechtsteiner A."/>
            <person name="Rho M."/>
            <person name="Rogozin I.B."/>
            <person name="Sakarya O."/>
            <person name="Salamov A."/>
            <person name="Schaack S."/>
            <person name="Shapiro H."/>
            <person name="Shiga Y."/>
            <person name="Skalitzky C."/>
            <person name="Smith Z."/>
            <person name="Souvorov A."/>
            <person name="Sung W."/>
            <person name="Tang Z."/>
            <person name="Tsuchiya D."/>
            <person name="Tu H."/>
            <person name="Vos H."/>
            <person name="Wang M."/>
            <person name="Wolf Y.I."/>
            <person name="Yamagata H."/>
            <person name="Yamada T."/>
            <person name="Ye Y."/>
            <person name="Shaw J.R."/>
            <person name="Andrews J."/>
            <person name="Crease T.J."/>
            <person name="Tang H."/>
            <person name="Lucas S.M."/>
            <person name="Robertson H.M."/>
            <person name="Bork P."/>
            <person name="Koonin E.V."/>
            <person name="Zdobnov E.M."/>
            <person name="Grigoriev I.V."/>
            <person name="Lynch M."/>
            <person name="Boore J.L."/>
        </authorList>
    </citation>
    <scope>NUCLEOTIDE SEQUENCE [LARGE SCALE GENOMIC DNA]</scope>
</reference>
<feature type="active site" description="Proton donor 1" evidence="5">
    <location>
        <position position="210"/>
    </location>
</feature>
<keyword evidence="3 9" id="KW-1015">Disulfide bond</keyword>
<dbReference type="PhylomeDB" id="E9G1V8"/>
<accession>E9G1V8</accession>
<dbReference type="AlphaFoldDB" id="E9G1V8"/>
<name>E9G1V8_DAPPU</name>
<feature type="binding site" evidence="8">
    <location>
        <position position="106"/>
    </location>
    <ligand>
        <name>Zn(2+)</name>
        <dbReference type="ChEBI" id="CHEBI:29105"/>
        <label>1</label>
        <note>catalytic</note>
    </ligand>
</feature>
<dbReference type="GO" id="GO:0008237">
    <property type="term" value="F:metallopeptidase activity"/>
    <property type="evidence" value="ECO:0007669"/>
    <property type="project" value="UniProtKB-KW"/>
</dbReference>
<dbReference type="CDD" id="cd06461">
    <property type="entry name" value="M2_ACE"/>
    <property type="match status" value="1"/>
</dbReference>
<dbReference type="EC" id="3.4.-.-" evidence="12"/>
<keyword evidence="12" id="KW-0482">Metalloprotease</keyword>
<keyword evidence="14" id="KW-1185">Reference proteome</keyword>
<protein>
    <recommendedName>
        <fullName evidence="12">Angiotensin-converting enzyme</fullName>
        <ecNumber evidence="12">3.4.-.-</ecNumber>
    </recommendedName>
</protein>
<dbReference type="GO" id="GO:0016020">
    <property type="term" value="C:membrane"/>
    <property type="evidence" value="ECO:0007669"/>
    <property type="project" value="InterPro"/>
</dbReference>
<evidence type="ECO:0000256" key="4">
    <source>
        <dbReference type="ARBA" id="ARBA00023180"/>
    </source>
</evidence>
<organism evidence="13 14">
    <name type="scientific">Daphnia pulex</name>
    <name type="common">Water flea</name>
    <dbReference type="NCBI Taxonomy" id="6669"/>
    <lineage>
        <taxon>Eukaryota</taxon>
        <taxon>Metazoa</taxon>
        <taxon>Ecdysozoa</taxon>
        <taxon>Arthropoda</taxon>
        <taxon>Crustacea</taxon>
        <taxon>Branchiopoda</taxon>
        <taxon>Diplostraca</taxon>
        <taxon>Cladocera</taxon>
        <taxon>Anomopoda</taxon>
        <taxon>Daphniidae</taxon>
        <taxon>Daphnia</taxon>
    </lineage>
</organism>
<dbReference type="InParanoid" id="E9G1V8"/>
<feature type="binding site" evidence="10">
    <location>
        <position position="82"/>
    </location>
    <ligand>
        <name>Zn(2+)</name>
        <dbReference type="ChEBI" id="CHEBI:29105"/>
        <label>2</label>
        <note>catalytic</note>
    </ligand>
</feature>
<feature type="active site" description="Proton acceptor 1" evidence="5">
    <location>
        <position position="79"/>
    </location>
</feature>
<dbReference type="EMBL" id="GL732529">
    <property type="protein sequence ID" value="EFX86560.1"/>
    <property type="molecule type" value="Genomic_DNA"/>
</dbReference>
<proteinExistence type="inferred from homology"/>